<accession>G7YV72</accession>
<organism evidence="1 2">
    <name type="scientific">Clonorchis sinensis</name>
    <name type="common">Chinese liver fluke</name>
    <dbReference type="NCBI Taxonomy" id="79923"/>
    <lineage>
        <taxon>Eukaryota</taxon>
        <taxon>Metazoa</taxon>
        <taxon>Spiralia</taxon>
        <taxon>Lophotrochozoa</taxon>
        <taxon>Platyhelminthes</taxon>
        <taxon>Trematoda</taxon>
        <taxon>Digenea</taxon>
        <taxon>Opisthorchiida</taxon>
        <taxon>Opisthorchiata</taxon>
        <taxon>Opisthorchiidae</taxon>
        <taxon>Clonorchis</taxon>
    </lineage>
</organism>
<sequence length="150" mass="16891">MCIMLIMVAKSFCTQSGVCQGWPLYPFLLDFLIDGIMIVRTLSVPSCHATRRKYEGWRCTPTSTDWKLSTEFTTSGDDRQGCSLSTFLFNFVIDTIMKDSLPASNACGVEMLPWHSLTDIEYADGIDFRGSDAVIMQTSSSNHQRQQHQC</sequence>
<dbReference type="EMBL" id="DF144410">
    <property type="protein sequence ID" value="GAA56852.1"/>
    <property type="molecule type" value="Genomic_DNA"/>
</dbReference>
<reference key="2">
    <citation type="submission" date="2011-10" db="EMBL/GenBank/DDBJ databases">
        <title>The genome and transcriptome sequence of Clonorchis sinensis provide insights into the carcinogenic liver fluke.</title>
        <authorList>
            <person name="Wang X."/>
            <person name="Huang Y."/>
            <person name="Chen W."/>
            <person name="Liu H."/>
            <person name="Guo L."/>
            <person name="Chen Y."/>
            <person name="Luo F."/>
            <person name="Zhou W."/>
            <person name="Sun J."/>
            <person name="Mao Q."/>
            <person name="Liang P."/>
            <person name="Zhou C."/>
            <person name="Tian Y."/>
            <person name="Men J."/>
            <person name="Lv X."/>
            <person name="Huang L."/>
            <person name="Zhou J."/>
            <person name="Hu Y."/>
            <person name="Li R."/>
            <person name="Zhang F."/>
            <person name="Lei H."/>
            <person name="Li X."/>
            <person name="Hu X."/>
            <person name="Liang C."/>
            <person name="Xu J."/>
            <person name="Wu Z."/>
            <person name="Yu X."/>
        </authorList>
    </citation>
    <scope>NUCLEOTIDE SEQUENCE</scope>
    <source>
        <strain>Henan</strain>
    </source>
</reference>
<keyword evidence="2" id="KW-1185">Reference proteome</keyword>
<evidence type="ECO:0008006" key="3">
    <source>
        <dbReference type="Google" id="ProtNLM"/>
    </source>
</evidence>
<evidence type="ECO:0000313" key="2">
    <source>
        <dbReference type="Proteomes" id="UP000008909"/>
    </source>
</evidence>
<gene>
    <name evidence="1" type="ORF">CLF_111665</name>
</gene>
<protein>
    <recommendedName>
        <fullName evidence="3">Reverse transcriptase domain-containing protein</fullName>
    </recommendedName>
</protein>
<reference evidence="1" key="1">
    <citation type="journal article" date="2011" name="Genome Biol.">
        <title>The draft genome of the carcinogenic human liver fluke Clonorchis sinensis.</title>
        <authorList>
            <person name="Wang X."/>
            <person name="Chen W."/>
            <person name="Huang Y."/>
            <person name="Sun J."/>
            <person name="Men J."/>
            <person name="Liu H."/>
            <person name="Luo F."/>
            <person name="Guo L."/>
            <person name="Lv X."/>
            <person name="Deng C."/>
            <person name="Zhou C."/>
            <person name="Fan Y."/>
            <person name="Li X."/>
            <person name="Huang L."/>
            <person name="Hu Y."/>
            <person name="Liang C."/>
            <person name="Hu X."/>
            <person name="Xu J."/>
            <person name="Yu X."/>
        </authorList>
    </citation>
    <scope>NUCLEOTIDE SEQUENCE [LARGE SCALE GENOMIC DNA]</scope>
    <source>
        <strain evidence="1">Henan</strain>
    </source>
</reference>
<dbReference type="AlphaFoldDB" id="G7YV72"/>
<name>G7YV72_CLOSI</name>
<evidence type="ECO:0000313" key="1">
    <source>
        <dbReference type="EMBL" id="GAA56852.1"/>
    </source>
</evidence>
<proteinExistence type="predicted"/>
<dbReference type="Proteomes" id="UP000008909">
    <property type="component" value="Unassembled WGS sequence"/>
</dbReference>